<dbReference type="EMBL" id="OU015566">
    <property type="protein sequence ID" value="CAG5104823.1"/>
    <property type="molecule type" value="Genomic_DNA"/>
</dbReference>
<evidence type="ECO:0000313" key="4">
    <source>
        <dbReference type="Proteomes" id="UP001158576"/>
    </source>
</evidence>
<keyword evidence="4" id="KW-1185">Reference proteome</keyword>
<reference evidence="3 4" key="1">
    <citation type="submission" date="2021-04" db="EMBL/GenBank/DDBJ databases">
        <authorList>
            <person name="Bliznina A."/>
        </authorList>
    </citation>
    <scope>NUCLEOTIDE SEQUENCE [LARGE SCALE GENOMIC DNA]</scope>
</reference>
<keyword evidence="2" id="KW-1133">Transmembrane helix</keyword>
<feature type="compositionally biased region" description="Basic residues" evidence="1">
    <location>
        <begin position="336"/>
        <end position="349"/>
    </location>
</feature>
<organism evidence="3 4">
    <name type="scientific">Oikopleura dioica</name>
    <name type="common">Tunicate</name>
    <dbReference type="NCBI Taxonomy" id="34765"/>
    <lineage>
        <taxon>Eukaryota</taxon>
        <taxon>Metazoa</taxon>
        <taxon>Chordata</taxon>
        <taxon>Tunicata</taxon>
        <taxon>Appendicularia</taxon>
        <taxon>Copelata</taxon>
        <taxon>Oikopleuridae</taxon>
        <taxon>Oikopleura</taxon>
    </lineage>
</organism>
<name>A0ABN7STL0_OIKDI</name>
<evidence type="ECO:0000256" key="1">
    <source>
        <dbReference type="SAM" id="MobiDB-lite"/>
    </source>
</evidence>
<evidence type="ECO:0000256" key="2">
    <source>
        <dbReference type="SAM" id="Phobius"/>
    </source>
</evidence>
<gene>
    <name evidence="3" type="ORF">OKIOD_LOCUS10341</name>
</gene>
<feature type="transmembrane region" description="Helical" evidence="2">
    <location>
        <begin position="282"/>
        <end position="302"/>
    </location>
</feature>
<sequence length="475" mass="52921">MASQIDTEVETITPEQRSPVGGGPVSAPRKNTDDFDEDEDAPDYSGSESEDAYIMPRQRQGHYEDDDDSSSYYTDDDGPVGALACCCGVPSCFKIKATEDVSLYRRSSNAILIKLAIICFVTGSCMWAVLGYFLPKEFSDDAFSHLKSTSTSTLALLLVGFFYMLTLFGLSYKTLKNVNNYDYAPVMAISIFSVLTWLISTAANIYCILKVGGWTNYTIFNGDIASQIFPGRARRSAPELIDPSIAQLIGKFADKSTNEILQAIFTPQAFELIHSAERIVKFWLMGGWFIFNIFLLSTVLNLRQFRQACEDYDDSEYSDTKSRRSYSSRTSSRSRSSLRSRQSGKSRRTNRSDYPPRYRDISPPATSVISARSKKSAFSTRMKPISQREPLIHEYNDEPTYLTLANSAPGTRQSFAQNALSKRSRASVACADLGASVNSYCDAPSYISTSTAPRVGNGYRPRKNISAREDFLLQP</sequence>
<keyword evidence="2" id="KW-0472">Membrane</keyword>
<feature type="compositionally biased region" description="Low complexity" evidence="1">
    <location>
        <begin position="325"/>
        <end position="335"/>
    </location>
</feature>
<dbReference type="Proteomes" id="UP001158576">
    <property type="component" value="Chromosome 1"/>
</dbReference>
<feature type="compositionally biased region" description="Basic and acidic residues" evidence="1">
    <location>
        <begin position="350"/>
        <end position="360"/>
    </location>
</feature>
<feature type="region of interest" description="Disordered" evidence="1">
    <location>
        <begin position="313"/>
        <end position="382"/>
    </location>
</feature>
<accession>A0ABN7STL0</accession>
<protein>
    <submittedName>
        <fullName evidence="3">Oidioi.mRNA.OKI2018_I69.chr1.g1576.t1.cds</fullName>
    </submittedName>
</protein>
<evidence type="ECO:0000313" key="3">
    <source>
        <dbReference type="EMBL" id="CAG5104823.1"/>
    </source>
</evidence>
<proteinExistence type="predicted"/>
<feature type="region of interest" description="Disordered" evidence="1">
    <location>
        <begin position="1"/>
        <end position="72"/>
    </location>
</feature>
<feature type="transmembrane region" description="Helical" evidence="2">
    <location>
        <begin position="154"/>
        <end position="172"/>
    </location>
</feature>
<feature type="transmembrane region" description="Helical" evidence="2">
    <location>
        <begin position="184"/>
        <end position="206"/>
    </location>
</feature>
<feature type="transmembrane region" description="Helical" evidence="2">
    <location>
        <begin position="111"/>
        <end position="134"/>
    </location>
</feature>
<keyword evidence="2" id="KW-0812">Transmembrane</keyword>